<dbReference type="EMBL" id="CAKOGP040002424">
    <property type="protein sequence ID" value="CAJ1969208.1"/>
    <property type="molecule type" value="Genomic_DNA"/>
</dbReference>
<feature type="chain" id="PRO_5042032187" evidence="1">
    <location>
        <begin position="28"/>
        <end position="209"/>
    </location>
</feature>
<evidence type="ECO:0000256" key="1">
    <source>
        <dbReference type="SAM" id="SignalP"/>
    </source>
</evidence>
<reference evidence="2" key="1">
    <citation type="submission" date="2023-08" db="EMBL/GenBank/DDBJ databases">
        <authorList>
            <person name="Audoor S."/>
            <person name="Bilcke G."/>
        </authorList>
    </citation>
    <scope>NUCLEOTIDE SEQUENCE</scope>
</reference>
<dbReference type="AlphaFoldDB" id="A0AAD2GD16"/>
<accession>A0AAD2GD16</accession>
<evidence type="ECO:0000313" key="3">
    <source>
        <dbReference type="Proteomes" id="UP001295423"/>
    </source>
</evidence>
<dbReference type="Proteomes" id="UP001295423">
    <property type="component" value="Unassembled WGS sequence"/>
</dbReference>
<gene>
    <name evidence="2" type="ORF">CYCCA115_LOCUS23590</name>
</gene>
<sequence length="209" mass="22886">MQSFKMIRSIALCSVTALLLHLPSSHGFTVLPSVGRTPTQVSMPGVATTTTSLKMSDFGSDFASAMPEKPTLTVDERIAQAADETIATLSSALGEGVEEPPELGKLRDARKNGAPTNELALLVYELMIERGMLYDEEPETGTLTPTNFNIKEGLDIPEVKAEFGHLYKYGMAMMKTGLLTADQVKETVLERLIKRTGLEPEEFDKWLGY</sequence>
<comment type="caution">
    <text evidence="2">The sequence shown here is derived from an EMBL/GenBank/DDBJ whole genome shotgun (WGS) entry which is preliminary data.</text>
</comment>
<organism evidence="2 3">
    <name type="scientific">Cylindrotheca closterium</name>
    <dbReference type="NCBI Taxonomy" id="2856"/>
    <lineage>
        <taxon>Eukaryota</taxon>
        <taxon>Sar</taxon>
        <taxon>Stramenopiles</taxon>
        <taxon>Ochrophyta</taxon>
        <taxon>Bacillariophyta</taxon>
        <taxon>Bacillariophyceae</taxon>
        <taxon>Bacillariophycidae</taxon>
        <taxon>Bacillariales</taxon>
        <taxon>Bacillariaceae</taxon>
        <taxon>Cylindrotheca</taxon>
    </lineage>
</organism>
<keyword evidence="1" id="KW-0732">Signal</keyword>
<feature type="signal peptide" evidence="1">
    <location>
        <begin position="1"/>
        <end position="27"/>
    </location>
</feature>
<proteinExistence type="predicted"/>
<protein>
    <submittedName>
        <fullName evidence="2">Uncharacterized protein</fullName>
    </submittedName>
</protein>
<evidence type="ECO:0000313" key="2">
    <source>
        <dbReference type="EMBL" id="CAJ1969208.1"/>
    </source>
</evidence>
<name>A0AAD2GD16_9STRA</name>
<keyword evidence="3" id="KW-1185">Reference proteome</keyword>